<dbReference type="GO" id="GO:0016020">
    <property type="term" value="C:membrane"/>
    <property type="evidence" value="ECO:0007669"/>
    <property type="project" value="UniProtKB-SubCell"/>
</dbReference>
<feature type="transmembrane region" description="Helical" evidence="7">
    <location>
        <begin position="277"/>
        <end position="300"/>
    </location>
</feature>
<keyword evidence="3 7" id="KW-0812">Transmembrane</keyword>
<dbReference type="PROSITE" id="PS50262">
    <property type="entry name" value="G_PROTEIN_RECEP_F1_2"/>
    <property type="match status" value="1"/>
</dbReference>
<dbReference type="Gene3D" id="1.20.1070.10">
    <property type="entry name" value="Rhodopsin 7-helix transmembrane proteins"/>
    <property type="match status" value="1"/>
</dbReference>
<comment type="similarity">
    <text evidence="2">Belongs to the G-protein coupled receptor 1 family.</text>
</comment>
<name>A0AAR5Q4Z4_DENPD</name>
<feature type="transmembrane region" description="Helical" evidence="7">
    <location>
        <begin position="135"/>
        <end position="156"/>
    </location>
</feature>
<evidence type="ECO:0000256" key="7">
    <source>
        <dbReference type="SAM" id="Phobius"/>
    </source>
</evidence>
<dbReference type="AlphaFoldDB" id="A0AAR5Q4Z4"/>
<evidence type="ECO:0000256" key="3">
    <source>
        <dbReference type="ARBA" id="ARBA00022692"/>
    </source>
</evidence>
<evidence type="ECO:0000256" key="1">
    <source>
        <dbReference type="ARBA" id="ARBA00004370"/>
    </source>
</evidence>
<evidence type="ECO:0000313" key="9">
    <source>
        <dbReference type="EnsemblMetazoa" id="XP_019768282.1"/>
    </source>
</evidence>
<dbReference type="Pfam" id="PF00001">
    <property type="entry name" value="7tm_1"/>
    <property type="match status" value="1"/>
</dbReference>
<dbReference type="GeneID" id="125503309"/>
<keyword evidence="4 7" id="KW-1133">Transmembrane helix</keyword>
<evidence type="ECO:0000313" key="10">
    <source>
        <dbReference type="Proteomes" id="UP000019118"/>
    </source>
</evidence>
<evidence type="ECO:0000256" key="6">
    <source>
        <dbReference type="SAM" id="MobiDB-lite"/>
    </source>
</evidence>
<dbReference type="KEGG" id="dpa:109543159"/>
<dbReference type="PRINTS" id="PR00237">
    <property type="entry name" value="GPCRRHODOPSN"/>
</dbReference>
<dbReference type="RefSeq" id="XP_048519334.1">
    <property type="nucleotide sequence ID" value="XM_048663377.1"/>
</dbReference>
<reference evidence="10" key="1">
    <citation type="journal article" date="2013" name="Genome Biol.">
        <title>Draft genome of the mountain pine beetle, Dendroctonus ponderosae Hopkins, a major forest pest.</title>
        <authorList>
            <person name="Keeling C.I."/>
            <person name="Yuen M.M."/>
            <person name="Liao N.Y."/>
            <person name="Docking T.R."/>
            <person name="Chan S.K."/>
            <person name="Taylor G.A."/>
            <person name="Palmquist D.L."/>
            <person name="Jackman S.D."/>
            <person name="Nguyen A."/>
            <person name="Li M."/>
            <person name="Henderson H."/>
            <person name="Janes J.K."/>
            <person name="Zhao Y."/>
            <person name="Pandoh P."/>
            <person name="Moore R."/>
            <person name="Sperling F.A."/>
            <person name="Huber D.P."/>
            <person name="Birol I."/>
            <person name="Jones S.J."/>
            <person name="Bohlmann J."/>
        </authorList>
    </citation>
    <scope>NUCLEOTIDE SEQUENCE</scope>
</reference>
<comment type="subcellular location">
    <subcellularLocation>
        <location evidence="1">Membrane</location>
    </subcellularLocation>
</comment>
<dbReference type="RefSeq" id="XP_048519342.1">
    <property type="nucleotide sequence ID" value="XM_048663385.1"/>
</dbReference>
<feature type="transmembrane region" description="Helical" evidence="7">
    <location>
        <begin position="231"/>
        <end position="256"/>
    </location>
</feature>
<protein>
    <recommendedName>
        <fullName evidence="8">G-protein coupled receptors family 1 profile domain-containing protein</fullName>
    </recommendedName>
</protein>
<keyword evidence="5 7" id="KW-0472">Membrane</keyword>
<dbReference type="PANTHER" id="PTHR46641:SF2">
    <property type="entry name" value="FMRFAMIDE RECEPTOR"/>
    <property type="match status" value="1"/>
</dbReference>
<feature type="region of interest" description="Disordered" evidence="6">
    <location>
        <begin position="385"/>
        <end position="420"/>
    </location>
</feature>
<dbReference type="InterPro" id="IPR052954">
    <property type="entry name" value="GPCR-Ligand_Int"/>
</dbReference>
<reference evidence="9" key="2">
    <citation type="submission" date="2024-08" db="UniProtKB">
        <authorList>
            <consortium name="EnsemblMetazoa"/>
        </authorList>
    </citation>
    <scope>IDENTIFICATION</scope>
</reference>
<dbReference type="InterPro" id="IPR000276">
    <property type="entry name" value="GPCR_Rhodpsn"/>
</dbReference>
<dbReference type="CDD" id="cd14978">
    <property type="entry name" value="7tmA_FMRFamide_R-like"/>
    <property type="match status" value="1"/>
</dbReference>
<evidence type="ECO:0000259" key="8">
    <source>
        <dbReference type="PROSITE" id="PS50262"/>
    </source>
</evidence>
<keyword evidence="10" id="KW-1185">Reference proteome</keyword>
<evidence type="ECO:0000256" key="5">
    <source>
        <dbReference type="ARBA" id="ARBA00023136"/>
    </source>
</evidence>
<sequence length="445" mass="50707">MITKDIQLVTSYSPLNNTNLSDYQTIDNVKTSIASDSFSCLELQSDKINFFRFITNGVLLNFVGVFGLMGNMISMIILSRPQMRSSINYLLIGLARIDTGLIITSMLLFGLPGIYPYSGSLFNYYYKVYPHIAGLVYPLATIMQTASVYLTMTVSLERYVAVCHPLRARSLCTYGRARIYLVGIVIFSALYNIPRFWEGKVKSEWVGEYNTTIYCPMQSTFRDNEIYQTVYIHWLYLICMYLLPFLSLAILNAAIYRQVLKANRERQRLSRLQQREIGLATMLMCVVAVFFVCNLLPMVINIVETFKIPTEDVFDLNMMINLSNLLVTINSSVNFVIYVIFGEKFQRLFLFLFCHNSLFFPGRESPDGTHEDSFASNGERSFRLHRQSTSMSRNGGSRHSRLNGSTNESRKFGKTPSPGPCVYYPASRSKEISAYTSQTFIGGPE</sequence>
<dbReference type="GO" id="GO:0004930">
    <property type="term" value="F:G protein-coupled receptor activity"/>
    <property type="evidence" value="ECO:0007669"/>
    <property type="project" value="InterPro"/>
</dbReference>
<dbReference type="EnsemblMetazoa" id="XM_019912723.1">
    <property type="protein sequence ID" value="XP_019768282.1"/>
    <property type="gene ID" value="LOC109543159"/>
</dbReference>
<dbReference type="KEGG" id="dpa:125503309"/>
<dbReference type="PANTHER" id="PTHR46641">
    <property type="entry name" value="FMRFAMIDE RECEPTOR-RELATED"/>
    <property type="match status" value="1"/>
</dbReference>
<accession>A0AAR5Q4Z4</accession>
<evidence type="ECO:0000256" key="2">
    <source>
        <dbReference type="ARBA" id="ARBA00010663"/>
    </source>
</evidence>
<feature type="transmembrane region" description="Helical" evidence="7">
    <location>
        <begin position="58"/>
        <end position="78"/>
    </location>
</feature>
<dbReference type="InterPro" id="IPR017452">
    <property type="entry name" value="GPCR_Rhodpsn_7TM"/>
</dbReference>
<feature type="transmembrane region" description="Helical" evidence="7">
    <location>
        <begin position="177"/>
        <end position="197"/>
    </location>
</feature>
<evidence type="ECO:0000256" key="4">
    <source>
        <dbReference type="ARBA" id="ARBA00022989"/>
    </source>
</evidence>
<feature type="domain" description="G-protein coupled receptors family 1 profile" evidence="8">
    <location>
        <begin position="70"/>
        <end position="338"/>
    </location>
</feature>
<feature type="transmembrane region" description="Helical" evidence="7">
    <location>
        <begin position="320"/>
        <end position="341"/>
    </location>
</feature>
<dbReference type="SUPFAM" id="SSF81321">
    <property type="entry name" value="Family A G protein-coupled receptor-like"/>
    <property type="match status" value="1"/>
</dbReference>
<feature type="transmembrane region" description="Helical" evidence="7">
    <location>
        <begin position="90"/>
        <end position="115"/>
    </location>
</feature>
<dbReference type="GeneID" id="109543159"/>
<organism evidence="9 10">
    <name type="scientific">Dendroctonus ponderosae</name>
    <name type="common">Mountain pine beetle</name>
    <dbReference type="NCBI Taxonomy" id="77166"/>
    <lineage>
        <taxon>Eukaryota</taxon>
        <taxon>Metazoa</taxon>
        <taxon>Ecdysozoa</taxon>
        <taxon>Arthropoda</taxon>
        <taxon>Hexapoda</taxon>
        <taxon>Insecta</taxon>
        <taxon>Pterygota</taxon>
        <taxon>Neoptera</taxon>
        <taxon>Endopterygota</taxon>
        <taxon>Coleoptera</taxon>
        <taxon>Polyphaga</taxon>
        <taxon>Cucujiformia</taxon>
        <taxon>Curculionidae</taxon>
        <taxon>Scolytinae</taxon>
        <taxon>Dendroctonus</taxon>
    </lineage>
</organism>
<dbReference type="Proteomes" id="UP000019118">
    <property type="component" value="Unassembled WGS sequence"/>
</dbReference>
<proteinExistence type="inferred from homology"/>